<name>A0A424YIZ3_9FIRM</name>
<evidence type="ECO:0000313" key="5">
    <source>
        <dbReference type="Proteomes" id="UP000285138"/>
    </source>
</evidence>
<keyword evidence="2" id="KW-0472">Membrane</keyword>
<keyword evidence="2" id="KW-1133">Transmembrane helix</keyword>
<comment type="caution">
    <text evidence="4">The sequence shown here is derived from an EMBL/GenBank/DDBJ whole genome shotgun (WGS) entry which is preliminary data.</text>
</comment>
<evidence type="ECO:0000313" key="4">
    <source>
        <dbReference type="EMBL" id="RQD78462.1"/>
    </source>
</evidence>
<reference evidence="4 5" key="1">
    <citation type="submission" date="2018-08" db="EMBL/GenBank/DDBJ databases">
        <title>The metabolism and importance of syntrophic acetate oxidation coupled to methane or sulfide production in haloalkaline environments.</title>
        <authorList>
            <person name="Timmers P.H.A."/>
            <person name="Vavourakis C.D."/>
            <person name="Sorokin D.Y."/>
            <person name="Sinninghe Damste J.S."/>
            <person name="Muyzer G."/>
            <person name="Stams A.J.M."/>
            <person name="Plugge C.M."/>
        </authorList>
    </citation>
    <scope>NUCLEOTIDE SEQUENCE [LARGE SCALE GENOMIC DNA]</scope>
    <source>
        <strain evidence="4">MSAO_Bac1</strain>
    </source>
</reference>
<feature type="region of interest" description="Disordered" evidence="1">
    <location>
        <begin position="85"/>
        <end position="272"/>
    </location>
</feature>
<feature type="compositionally biased region" description="Pro residues" evidence="1">
    <location>
        <begin position="109"/>
        <end position="128"/>
    </location>
</feature>
<sequence length="446" mass="46935">MLQKIGGRPVPIRDIFRVEKIIRIREGGFKLSVDWYVHLKGESQGPYKKKDLQEMAARGDLKKEDYVCLAGMPRWIRAHEVEGLFDTSSSPVSPSAGEEASKAGFQPTSSPPPSTPTAGPSKPPPLPPGTSGKGSSPPPPPPSVGTTGGAGTPPPPPRGQGISEGEGAPPSPRGPSSPGSPPPPLPGATGASPGSPPDFPPDPPPGPPGGRSSTAPPPSGSPGSPGSPGPPSSSGSQGPSPSPVAKGPVSRHSQFPGGNQGAPGGQGPGKGSSTVLKVSVLLAGLIIVFGGLFAGGWWMWNSFLAGEVVEESALEDTLEDPLGVMDREEEEEGDPGETVLEDEPAVDVEDFASEPMDGPVEMALHNYIMDVYKTDEYKLFPIEVMEEAEEEFFERYQGDQIIFIYSYEFVGDYVDCFLDDPFSDYAFGLILEEHREGWIASRYIEL</sequence>
<gene>
    <name evidence="4" type="ORF">D5R97_00325</name>
</gene>
<dbReference type="EMBL" id="QZAA01000017">
    <property type="protein sequence ID" value="RQD78462.1"/>
    <property type="molecule type" value="Genomic_DNA"/>
</dbReference>
<keyword evidence="2" id="KW-0812">Transmembrane</keyword>
<evidence type="ECO:0000256" key="2">
    <source>
        <dbReference type="SAM" id="Phobius"/>
    </source>
</evidence>
<feature type="compositionally biased region" description="Pro residues" evidence="1">
    <location>
        <begin position="215"/>
        <end position="231"/>
    </location>
</feature>
<dbReference type="Pfam" id="PF14237">
    <property type="entry name" value="GYF_2"/>
    <property type="match status" value="1"/>
</dbReference>
<dbReference type="InterPro" id="IPR025640">
    <property type="entry name" value="GYF_2"/>
</dbReference>
<feature type="domain" description="GYF" evidence="3">
    <location>
        <begin position="35"/>
        <end position="84"/>
    </location>
</feature>
<feature type="compositionally biased region" description="Pro residues" evidence="1">
    <location>
        <begin position="194"/>
        <end position="208"/>
    </location>
</feature>
<evidence type="ECO:0000259" key="3">
    <source>
        <dbReference type="Pfam" id="PF14237"/>
    </source>
</evidence>
<dbReference type="Proteomes" id="UP000285138">
    <property type="component" value="Unassembled WGS sequence"/>
</dbReference>
<accession>A0A424YIZ3</accession>
<proteinExistence type="predicted"/>
<feature type="compositionally biased region" description="Gly residues" evidence="1">
    <location>
        <begin position="258"/>
        <end position="270"/>
    </location>
</feature>
<organism evidence="4 5">
    <name type="scientific">Candidatus Syntrophonatronum acetioxidans</name>
    <dbReference type="NCBI Taxonomy" id="1795816"/>
    <lineage>
        <taxon>Bacteria</taxon>
        <taxon>Bacillati</taxon>
        <taxon>Bacillota</taxon>
        <taxon>Clostridia</taxon>
        <taxon>Eubacteriales</taxon>
        <taxon>Syntrophomonadaceae</taxon>
        <taxon>Candidatus Syntrophonatronum</taxon>
    </lineage>
</organism>
<evidence type="ECO:0000256" key="1">
    <source>
        <dbReference type="SAM" id="MobiDB-lite"/>
    </source>
</evidence>
<protein>
    <submittedName>
        <fullName evidence="4">DUF4339 domain-containing protein</fullName>
    </submittedName>
</protein>
<feature type="transmembrane region" description="Helical" evidence="2">
    <location>
        <begin position="280"/>
        <end position="300"/>
    </location>
</feature>
<dbReference type="AlphaFoldDB" id="A0A424YIZ3"/>
<feature type="compositionally biased region" description="Pro residues" evidence="1">
    <location>
        <begin position="169"/>
        <end position="186"/>
    </location>
</feature>